<dbReference type="EMBL" id="CAUOFW020003003">
    <property type="protein sequence ID" value="CAK9157461.1"/>
    <property type="molecule type" value="Genomic_DNA"/>
</dbReference>
<dbReference type="PANTHER" id="PTHR11119">
    <property type="entry name" value="XANTHINE-URACIL / VITAMIN C PERMEASE FAMILY MEMBER"/>
    <property type="match status" value="1"/>
</dbReference>
<dbReference type="Proteomes" id="UP001642360">
    <property type="component" value="Unassembled WGS sequence"/>
</dbReference>
<name>A0ABC8SJV9_9AQUA</name>
<dbReference type="AlphaFoldDB" id="A0ABC8SJV9"/>
<comment type="similarity">
    <text evidence="1">Belongs to the nucleobase:cation symporter-2 (NCS2) (TC 2.A.40) family.</text>
</comment>
<reference evidence="2 3" key="1">
    <citation type="submission" date="2024-02" db="EMBL/GenBank/DDBJ databases">
        <authorList>
            <person name="Vignale AGUSTIN F."/>
            <person name="Sosa J E."/>
            <person name="Modenutti C."/>
        </authorList>
    </citation>
    <scope>NUCLEOTIDE SEQUENCE [LARGE SCALE GENOMIC DNA]</scope>
</reference>
<proteinExistence type="inferred from homology"/>
<keyword evidence="3" id="KW-1185">Reference proteome</keyword>
<organism evidence="2 3">
    <name type="scientific">Ilex paraguariensis</name>
    <name type="common">yerba mate</name>
    <dbReference type="NCBI Taxonomy" id="185542"/>
    <lineage>
        <taxon>Eukaryota</taxon>
        <taxon>Viridiplantae</taxon>
        <taxon>Streptophyta</taxon>
        <taxon>Embryophyta</taxon>
        <taxon>Tracheophyta</taxon>
        <taxon>Spermatophyta</taxon>
        <taxon>Magnoliopsida</taxon>
        <taxon>eudicotyledons</taxon>
        <taxon>Gunneridae</taxon>
        <taxon>Pentapetalae</taxon>
        <taxon>asterids</taxon>
        <taxon>campanulids</taxon>
        <taxon>Aquifoliales</taxon>
        <taxon>Aquifoliaceae</taxon>
        <taxon>Ilex</taxon>
    </lineage>
</organism>
<protein>
    <submittedName>
        <fullName evidence="2">Uncharacterized protein</fullName>
    </submittedName>
</protein>
<sequence>MVTFWLQFNDILNTLFSSPPTVALIVGTLLDNTLEAKHTGVDRGLPWWVPFQNRKGDSRNEEFYSFPHRFNEYIPTRNYSLALYSLEIGTKIDLGWNGEWRIESGEWRIDSLVEDVLTVQSVVEAVLTIGVAGGGCAHWWSYGLSLDLTRFLWSFSSETNVVQWLELIRDFGWLRVFNDILNTLFSSPPTVALTIGTLLDNTLEAKHTGVDRGLPWWVPFQNRKGDSRNEEFYSFPHRFNEMCSLLNRWWRQCSLLEVMVSLFVEVAGGGCAHWWSYGLSLDLTRFLWSFSSETIVVQWLELIRDFGWLRVVEEEES</sequence>
<accession>A0ABC8SJV9</accession>
<evidence type="ECO:0000313" key="2">
    <source>
        <dbReference type="EMBL" id="CAK9157461.1"/>
    </source>
</evidence>
<evidence type="ECO:0000256" key="1">
    <source>
        <dbReference type="ARBA" id="ARBA00008821"/>
    </source>
</evidence>
<comment type="caution">
    <text evidence="2">The sequence shown here is derived from an EMBL/GenBank/DDBJ whole genome shotgun (WGS) entry which is preliminary data.</text>
</comment>
<evidence type="ECO:0000313" key="3">
    <source>
        <dbReference type="Proteomes" id="UP001642360"/>
    </source>
</evidence>
<gene>
    <name evidence="2" type="ORF">ILEXP_LOCUS26019</name>
</gene>